<feature type="region of interest" description="Disordered" evidence="1">
    <location>
        <begin position="1"/>
        <end position="115"/>
    </location>
</feature>
<dbReference type="SUPFAM" id="SSF53300">
    <property type="entry name" value="vWA-like"/>
    <property type="match status" value="1"/>
</dbReference>
<evidence type="ECO:0000313" key="3">
    <source>
        <dbReference type="Proteomes" id="UP000663832"/>
    </source>
</evidence>
<protein>
    <recommendedName>
        <fullName evidence="4">VWFA domain-containing protein</fullName>
    </recommendedName>
</protein>
<dbReference type="OrthoDB" id="2142040at2759"/>
<gene>
    <name evidence="2" type="ORF">QVE165_LOCUS32579</name>
</gene>
<dbReference type="AlphaFoldDB" id="A0A815FHK6"/>
<proteinExistence type="predicted"/>
<evidence type="ECO:0008006" key="4">
    <source>
        <dbReference type="Google" id="ProtNLM"/>
    </source>
</evidence>
<dbReference type="Gene3D" id="3.40.50.410">
    <property type="entry name" value="von Willebrand factor, type A domain"/>
    <property type="match status" value="1"/>
</dbReference>
<sequence>MYPNQQYPQAGRGTGVPYPQQPPYGGASQGYAGGYQQNAPSPYGGNQFAGNPYNQGGQPYGQSSGYNQGGQPYGQNSGYNQSAYGANQYEPSPNAPGARYPPPQNAGYASNFGNFMSNDQRTQRLNQVIQQYEINQQFAARLQTLGNCEIVLLCDDSGSMNTPIQGTNQTRWDELKSLVNIIVDISSIMDSNGIDVYFLNREPMLNVTDTRYVRQVFNTPPQGLTPLVPALRRILASKRNQTNEKKLLILVATDGAPTNEYGQVDIGALEGVLRHERTPQTYVTFLACTDDLQAVNYLSNWDKMMPNIDVIDDYRSERAEIQRTRGGNFPFSFGDYIVKSLLGAIDPWFDSLDDRA</sequence>
<feature type="compositionally biased region" description="Low complexity" evidence="1">
    <location>
        <begin position="50"/>
        <end position="66"/>
    </location>
</feature>
<organism evidence="2 3">
    <name type="scientific">Adineta steineri</name>
    <dbReference type="NCBI Taxonomy" id="433720"/>
    <lineage>
        <taxon>Eukaryota</taxon>
        <taxon>Metazoa</taxon>
        <taxon>Spiralia</taxon>
        <taxon>Gnathifera</taxon>
        <taxon>Rotifera</taxon>
        <taxon>Eurotatoria</taxon>
        <taxon>Bdelloidea</taxon>
        <taxon>Adinetida</taxon>
        <taxon>Adinetidae</taxon>
        <taxon>Adineta</taxon>
    </lineage>
</organism>
<dbReference type="PANTHER" id="PTHR34706">
    <property type="entry name" value="SLR1338 PROTEIN"/>
    <property type="match status" value="1"/>
</dbReference>
<dbReference type="PANTHER" id="PTHR34706:SF1">
    <property type="entry name" value="VWFA DOMAIN-CONTAINING PROTEIN"/>
    <property type="match status" value="1"/>
</dbReference>
<accession>A0A815FHK6</accession>
<evidence type="ECO:0000256" key="1">
    <source>
        <dbReference type="SAM" id="MobiDB-lite"/>
    </source>
</evidence>
<dbReference type="InterPro" id="IPR036465">
    <property type="entry name" value="vWFA_dom_sf"/>
</dbReference>
<keyword evidence="3" id="KW-1185">Reference proteome</keyword>
<dbReference type="EMBL" id="CAJNOM010000290">
    <property type="protein sequence ID" value="CAF1325350.1"/>
    <property type="molecule type" value="Genomic_DNA"/>
</dbReference>
<dbReference type="Proteomes" id="UP000663832">
    <property type="component" value="Unassembled WGS sequence"/>
</dbReference>
<comment type="caution">
    <text evidence="2">The sequence shown here is derived from an EMBL/GenBank/DDBJ whole genome shotgun (WGS) entry which is preliminary data.</text>
</comment>
<reference evidence="2" key="1">
    <citation type="submission" date="2021-02" db="EMBL/GenBank/DDBJ databases">
        <authorList>
            <person name="Nowell W R."/>
        </authorList>
    </citation>
    <scope>NUCLEOTIDE SEQUENCE</scope>
</reference>
<feature type="compositionally biased region" description="Polar residues" evidence="1">
    <location>
        <begin position="82"/>
        <end position="91"/>
    </location>
</feature>
<name>A0A815FHK6_9BILA</name>
<evidence type="ECO:0000313" key="2">
    <source>
        <dbReference type="EMBL" id="CAF1325350.1"/>
    </source>
</evidence>